<dbReference type="EMBL" id="MF472895">
    <property type="protein sequence ID" value="ASZ75458.1"/>
    <property type="molecule type" value="Genomic_DNA"/>
</dbReference>
<organism evidence="3 4">
    <name type="scientific">Mycobacterium phage Kimona</name>
    <dbReference type="NCBI Taxonomy" id="2024295"/>
    <lineage>
        <taxon>Viruses</taxon>
        <taxon>Duplodnaviria</taxon>
        <taxon>Heunggongvirae</taxon>
        <taxon>Uroviricota</taxon>
        <taxon>Caudoviricetes</taxon>
        <taxon>Kimonavirus</taxon>
        <taxon>Kimonavirus kimona</taxon>
    </lineage>
</organism>
<keyword evidence="1" id="KW-0175">Coiled coil</keyword>
<dbReference type="GeneID" id="64871986"/>
<reference evidence="4" key="1">
    <citation type="submission" date="2017-07" db="EMBL/GenBank/DDBJ databases">
        <authorList>
            <person name="Sun Z.S."/>
            <person name="Albrecht U."/>
            <person name="Echele G."/>
            <person name="Lee C.C."/>
        </authorList>
    </citation>
    <scope>NUCLEOTIDE SEQUENCE [LARGE SCALE GENOMIC DNA]</scope>
</reference>
<feature type="transmembrane region" description="Helical" evidence="2">
    <location>
        <begin position="639"/>
        <end position="668"/>
    </location>
</feature>
<evidence type="ECO:0000256" key="2">
    <source>
        <dbReference type="SAM" id="Phobius"/>
    </source>
</evidence>
<evidence type="ECO:0000313" key="3">
    <source>
        <dbReference type="EMBL" id="ASZ75458.1"/>
    </source>
</evidence>
<keyword evidence="2" id="KW-1133">Transmembrane helix</keyword>
<evidence type="ECO:0000256" key="1">
    <source>
        <dbReference type="SAM" id="Coils"/>
    </source>
</evidence>
<feature type="transmembrane region" description="Helical" evidence="2">
    <location>
        <begin position="253"/>
        <end position="275"/>
    </location>
</feature>
<keyword evidence="2" id="KW-0812">Transmembrane</keyword>
<evidence type="ECO:0000313" key="4">
    <source>
        <dbReference type="Proteomes" id="UP000222598"/>
    </source>
</evidence>
<dbReference type="RefSeq" id="YP_010062321.1">
    <property type="nucleotide sequence ID" value="NC_054793.1"/>
</dbReference>
<gene>
    <name evidence="3" type="primary">22</name>
    <name evidence="3" type="ORF">PBI_KIMONA_22</name>
</gene>
<dbReference type="KEGG" id="vg:64871986"/>
<keyword evidence="2" id="KW-0472">Membrane</keyword>
<accession>A0A249XU09</accession>
<dbReference type="Proteomes" id="UP000222598">
    <property type="component" value="Segment"/>
</dbReference>
<sequence>MPNFTGQEVGRISIRVVPNLDNFYRELKTKLEAIEKTLRGEVPVQVNLDPKGTRAQMAALMAGLKAQAAQGVDVPVDVNQRGLGVAWREFRAGLGDFARLGKQAAVGLRDYRREVNRLTLEQQRQRPLLNHTLAWWRSQNVMARRGKNILREFTAALRQQQVWLRQQDPTLSRNAARWKTWAMAIRDANVNATNGFRRFQAALRAMKSSGDGDGPGGFLNRFMSVFGRAGKDADKASKSFRGAGQRILGLTRVGWIFVGVFTLAAPAIALVSSLLAGLPSLLGAAGGAVGVIALGMDGIKAAAETLMPVFDQLKTAVSGTFQQALTPIFEDLATKLPQLQGGLQTMAMGLVNMFQGVTNALTSSGGMQQIQNILANTAGFFSQMQGPMQTFTQAFLTMGESGSQAFGYLAGSLGTFANQFNSMIERVSQNGVFDAAMKGLSQTLDGLTDGFTRFMEAGLNAMPQLGPALQNLLKGFTDLGVALMPALTSISSMLGNVLGQLGTSLAPIVTALTPAFTTLADTLSAVLVPNLQTLGNILTPVAELIGTTLSTAIQQVAPLLPGLVQQFAQLGATLVTNLAPHIPALATAFGQMAGAVLQLAPMLISQLVPAFIQLVPSILQLLPHVVSLAQSFARMMPTIVPLVSIIFSLIAAFAQAAATIGGVVLGAISSLIGAISNVVTKISEWVASFAQGVSDIAAKASELPGKVKSALGDLGSFLVESGRALIAGFARGIEAGIDLAVGAAKKVVSAVRNLFPFSPAKEGPFSGRGWVSYSGQSIGQAFADGMKSTQGSVVQTAKELMQAAKEVFGDAANLTFNFNFGQMASQMQSVATSAGDLQRSMSKTVKQSTGSGKLDAETRAMLDQISIRKDEIELERQKLQAEKNALDSKDKAGRAALQQRIDALNIQKDELELQREQLSYQGKYNGAVSETNSQYAELFNKMAKMPYDFATANANQFFQDLGISGEGAVSQALKEGLKFGEQFIFNVASPDDAVSMQQNIQNKKALQFNRR</sequence>
<feature type="transmembrane region" description="Helical" evidence="2">
    <location>
        <begin position="281"/>
        <end position="299"/>
    </location>
</feature>
<name>A0A249XU09_9CAUD</name>
<protein>
    <submittedName>
        <fullName evidence="3">Tape measure protein</fullName>
    </submittedName>
</protein>
<keyword evidence="4" id="KW-1185">Reference proteome</keyword>
<feature type="coiled-coil region" evidence="1">
    <location>
        <begin position="862"/>
        <end position="921"/>
    </location>
</feature>
<proteinExistence type="predicted"/>